<keyword evidence="5" id="KW-0067">ATP-binding</keyword>
<dbReference type="Proteomes" id="UP001482231">
    <property type="component" value="Unassembled WGS sequence"/>
</dbReference>
<feature type="transmembrane region" description="Helical" evidence="9">
    <location>
        <begin position="715"/>
        <end position="742"/>
    </location>
</feature>
<feature type="transmembrane region" description="Helical" evidence="9">
    <location>
        <begin position="649"/>
        <end position="669"/>
    </location>
</feature>
<dbReference type="PRINTS" id="PR00120">
    <property type="entry name" value="HATPASE"/>
</dbReference>
<dbReference type="PANTHER" id="PTHR43294">
    <property type="entry name" value="SODIUM/POTASSIUM-TRANSPORTING ATPASE SUBUNIT ALPHA"/>
    <property type="match status" value="1"/>
</dbReference>
<evidence type="ECO:0000256" key="1">
    <source>
        <dbReference type="ARBA" id="ARBA00004141"/>
    </source>
</evidence>
<dbReference type="SFLD" id="SFLDS00003">
    <property type="entry name" value="Haloacid_Dehalogenase"/>
    <property type="match status" value="1"/>
</dbReference>
<dbReference type="Gene3D" id="2.70.150.10">
    <property type="entry name" value="Calcium-transporting ATPase, cytoplasmic transduction domain A"/>
    <property type="match status" value="1"/>
</dbReference>
<comment type="subcellular location">
    <subcellularLocation>
        <location evidence="1">Membrane</location>
        <topology evidence="1">Multi-pass membrane protein</topology>
    </subcellularLocation>
</comment>
<feature type="transmembrane region" description="Helical" evidence="9">
    <location>
        <begin position="823"/>
        <end position="843"/>
    </location>
</feature>
<keyword evidence="6" id="KW-1278">Translocase</keyword>
<reference evidence="11 12" key="1">
    <citation type="submission" date="2024-02" db="EMBL/GenBank/DDBJ databases">
        <title>New thermophilic sulfur-oxidizing bacteria from a hot springs of the Uzon caldera (Kamchatka, Russia).</title>
        <authorList>
            <person name="Dukat A.M."/>
            <person name="Elcheninov A.G."/>
            <person name="Frolov E.N."/>
        </authorList>
    </citation>
    <scope>NUCLEOTIDE SEQUENCE [LARGE SCALE GENOMIC DNA]</scope>
    <source>
        <strain evidence="11 12">AK1</strain>
    </source>
</reference>
<dbReference type="InterPro" id="IPR059000">
    <property type="entry name" value="ATPase_P-type_domA"/>
</dbReference>
<dbReference type="Pfam" id="PF00689">
    <property type="entry name" value="Cation_ATPase_C"/>
    <property type="match status" value="1"/>
</dbReference>
<dbReference type="SFLD" id="SFLDG00002">
    <property type="entry name" value="C1.7:_P-type_atpase_like"/>
    <property type="match status" value="1"/>
</dbReference>
<dbReference type="InterPro" id="IPR036412">
    <property type="entry name" value="HAD-like_sf"/>
</dbReference>
<keyword evidence="12" id="KW-1185">Reference proteome</keyword>
<dbReference type="InterPro" id="IPR004014">
    <property type="entry name" value="ATPase_P-typ_cation-transptr_N"/>
</dbReference>
<dbReference type="Pfam" id="PF00690">
    <property type="entry name" value="Cation_ATPase_N"/>
    <property type="match status" value="1"/>
</dbReference>
<dbReference type="InterPro" id="IPR023214">
    <property type="entry name" value="HAD_sf"/>
</dbReference>
<dbReference type="SFLD" id="SFLDF00027">
    <property type="entry name" value="p-type_atpase"/>
    <property type="match status" value="1"/>
</dbReference>
<evidence type="ECO:0000256" key="5">
    <source>
        <dbReference type="ARBA" id="ARBA00022840"/>
    </source>
</evidence>
<dbReference type="Gene3D" id="1.20.1110.10">
    <property type="entry name" value="Calcium-transporting ATPase, transmembrane domain"/>
    <property type="match status" value="2"/>
</dbReference>
<keyword evidence="4" id="KW-0547">Nucleotide-binding</keyword>
<feature type="transmembrane region" description="Helical" evidence="9">
    <location>
        <begin position="782"/>
        <end position="803"/>
    </location>
</feature>
<dbReference type="EMBL" id="JBAJEX010000001">
    <property type="protein sequence ID" value="MEO1765757.1"/>
    <property type="molecule type" value="Genomic_DNA"/>
</dbReference>
<dbReference type="InterPro" id="IPR001757">
    <property type="entry name" value="P_typ_ATPase"/>
</dbReference>
<feature type="transmembrane region" description="Helical" evidence="9">
    <location>
        <begin position="754"/>
        <end position="770"/>
    </location>
</feature>
<sequence length="849" mass="90089">MADAPVNAVPTRTGLDHAEAARRLAADGPNVLPGGQRRTWVNIIVETAREPMFLLLFAAGTLYLVFGALQEGLILFGFVLVTLALTLYQEGKTERAIEALRDLTSPRALVIRDGERLRIPGREVVRGDLVVLSEGDRVPADAVLIEGSGLMVDESLLTGEAVPVAKSPAAGEPAPARPGGDATPFLYSGTLVVAGQGTARVTATGPKSEIGRIGTALGTLETERSPLQKQTAQLIRTLALLALGMSLLLVLAHGLLRGDWLQALLAGIALAMAMLPEEYPVVLTVFPALGAWRLAKEKVLTRRVAAIETLGATSVLCVDKTGTLTENRMTVARLWVNGESLAMNDPAAVELPEAFHALVEYSILASETDPFDPMDKAFLRLGQHFLADTEHLHRDWTLVHDYGLNPALRTMAHVWRAVDSAIFVVAVKGAPEAIVDLCHVDTAAAADISAAAEAMAADGLRVLGVARAQFEGKAFPAVEHDFDFEFVGLLGLADPLRPEIPAAVRQCHEAGIRVVMITGDYPATARAIARQAGLPADEILSGDELATMSEAELQARMKTARVCARIAPEQKLAIVRALKANGEITAMTGDGVNDAPALKAAHVGIAMGGRGTDVAREAAALVLLDDNFASIVNAVRLGRRIFDNMQKSMSYILAVHVPIAGMALLPVLLGLPAMLFPMHIAFLELIIDPACSLAFENEPAEADLMQRPPRDPQALLFGGATLWRALLQGLGVLAVTLGAYAWADHRLAEPAARAFGFTTLVVANLALIFSNRSRASAALASLAAPNPILWIVTGATLGLLALALYQPFLAGVFRFAPLPPGELAVAFGLGLASVAWFGLLKFFHRKPTP</sequence>
<evidence type="ECO:0000256" key="6">
    <source>
        <dbReference type="ARBA" id="ARBA00022967"/>
    </source>
</evidence>
<dbReference type="InterPro" id="IPR018303">
    <property type="entry name" value="ATPase_P-typ_P_site"/>
</dbReference>
<dbReference type="InterPro" id="IPR050510">
    <property type="entry name" value="Cation_transp_ATPase_P-type"/>
</dbReference>
<dbReference type="Pfam" id="PF00702">
    <property type="entry name" value="Hydrolase"/>
    <property type="match status" value="1"/>
</dbReference>
<feature type="transmembrane region" description="Helical" evidence="9">
    <location>
        <begin position="234"/>
        <end position="256"/>
    </location>
</feature>
<dbReference type="InterPro" id="IPR008250">
    <property type="entry name" value="ATPase_P-typ_transduc_dom_A_sf"/>
</dbReference>
<keyword evidence="3 9" id="KW-0812">Transmembrane</keyword>
<dbReference type="InterPro" id="IPR023299">
    <property type="entry name" value="ATPase_P-typ_cyto_dom_N"/>
</dbReference>
<dbReference type="InterPro" id="IPR006068">
    <property type="entry name" value="ATPase_P-typ_cation-transptr_C"/>
</dbReference>
<dbReference type="RefSeq" id="WP_347306188.1">
    <property type="nucleotide sequence ID" value="NZ_JBAJEX010000001.1"/>
</dbReference>
<dbReference type="SUPFAM" id="SSF81653">
    <property type="entry name" value="Calcium ATPase, transduction domain A"/>
    <property type="match status" value="1"/>
</dbReference>
<protein>
    <submittedName>
        <fullName evidence="11">Cation-translocating P-type ATPase</fullName>
    </submittedName>
</protein>
<evidence type="ECO:0000259" key="10">
    <source>
        <dbReference type="SMART" id="SM00831"/>
    </source>
</evidence>
<gene>
    <name evidence="11" type="ORF">V6E02_00775</name>
</gene>
<dbReference type="SUPFAM" id="SSF81665">
    <property type="entry name" value="Calcium ATPase, transmembrane domain M"/>
    <property type="match status" value="1"/>
</dbReference>
<proteinExistence type="inferred from homology"/>
<dbReference type="Gene3D" id="3.40.1110.10">
    <property type="entry name" value="Calcium-transporting ATPase, cytoplasmic domain N"/>
    <property type="match status" value="2"/>
</dbReference>
<dbReference type="PROSITE" id="PS00154">
    <property type="entry name" value="ATPASE_E1_E2"/>
    <property type="match status" value="1"/>
</dbReference>
<organism evidence="11 12">
    <name type="scientific">Thiobacter aerophilum</name>
    <dbReference type="NCBI Taxonomy" id="3121275"/>
    <lineage>
        <taxon>Bacteria</taxon>
        <taxon>Pseudomonadati</taxon>
        <taxon>Pseudomonadota</taxon>
        <taxon>Betaproteobacteria</taxon>
        <taxon>Burkholderiales</taxon>
        <taxon>Thiobacteraceae</taxon>
        <taxon>Thiobacter</taxon>
    </lineage>
</organism>
<comment type="caution">
    <text evidence="11">The sequence shown here is derived from an EMBL/GenBank/DDBJ whole genome shotgun (WGS) entry which is preliminary data.</text>
</comment>
<comment type="similarity">
    <text evidence="2">Belongs to the cation transport ATPase (P-type) (TC 3.A.3) family. Type IIA subfamily.</text>
</comment>
<dbReference type="Gene3D" id="3.40.50.1000">
    <property type="entry name" value="HAD superfamily/HAD-like"/>
    <property type="match status" value="2"/>
</dbReference>
<evidence type="ECO:0000256" key="9">
    <source>
        <dbReference type="SAM" id="Phobius"/>
    </source>
</evidence>
<evidence type="ECO:0000256" key="4">
    <source>
        <dbReference type="ARBA" id="ARBA00022741"/>
    </source>
</evidence>
<evidence type="ECO:0000313" key="11">
    <source>
        <dbReference type="EMBL" id="MEO1765757.1"/>
    </source>
</evidence>
<evidence type="ECO:0000256" key="8">
    <source>
        <dbReference type="ARBA" id="ARBA00023136"/>
    </source>
</evidence>
<name>A0ABV0EEH8_9BURK</name>
<feature type="transmembrane region" description="Helical" evidence="9">
    <location>
        <begin position="72"/>
        <end position="88"/>
    </location>
</feature>
<evidence type="ECO:0000256" key="2">
    <source>
        <dbReference type="ARBA" id="ARBA00005675"/>
    </source>
</evidence>
<accession>A0ABV0EEH8</accession>
<dbReference type="InterPro" id="IPR044492">
    <property type="entry name" value="P_typ_ATPase_HD_dom"/>
</dbReference>
<keyword evidence="7 9" id="KW-1133">Transmembrane helix</keyword>
<feature type="domain" description="Cation-transporting P-type ATPase N-terminal" evidence="10">
    <location>
        <begin position="5"/>
        <end position="68"/>
    </location>
</feature>
<keyword evidence="8 9" id="KW-0472">Membrane</keyword>
<evidence type="ECO:0000256" key="3">
    <source>
        <dbReference type="ARBA" id="ARBA00022692"/>
    </source>
</evidence>
<dbReference type="NCBIfam" id="TIGR01494">
    <property type="entry name" value="ATPase_P-type"/>
    <property type="match status" value="2"/>
</dbReference>
<dbReference type="InterPro" id="IPR023298">
    <property type="entry name" value="ATPase_P-typ_TM_dom_sf"/>
</dbReference>
<dbReference type="SUPFAM" id="SSF56784">
    <property type="entry name" value="HAD-like"/>
    <property type="match status" value="1"/>
</dbReference>
<dbReference type="Pfam" id="PF00122">
    <property type="entry name" value="E1-E2_ATPase"/>
    <property type="match status" value="1"/>
</dbReference>
<dbReference type="PRINTS" id="PR00119">
    <property type="entry name" value="CATATPASE"/>
</dbReference>
<dbReference type="PANTHER" id="PTHR43294:SF20">
    <property type="entry name" value="P-TYPE ATPASE"/>
    <property type="match status" value="1"/>
</dbReference>
<dbReference type="SUPFAM" id="SSF81660">
    <property type="entry name" value="Metal cation-transporting ATPase, ATP-binding domain N"/>
    <property type="match status" value="1"/>
</dbReference>
<evidence type="ECO:0000256" key="7">
    <source>
        <dbReference type="ARBA" id="ARBA00022989"/>
    </source>
</evidence>
<dbReference type="SMART" id="SM00831">
    <property type="entry name" value="Cation_ATPase_N"/>
    <property type="match status" value="1"/>
</dbReference>
<evidence type="ECO:0000313" key="12">
    <source>
        <dbReference type="Proteomes" id="UP001482231"/>
    </source>
</evidence>